<organism evidence="6 7">
    <name type="scientific">Puccinia graminis f. sp. tritici</name>
    <dbReference type="NCBI Taxonomy" id="56615"/>
    <lineage>
        <taxon>Eukaryota</taxon>
        <taxon>Fungi</taxon>
        <taxon>Dikarya</taxon>
        <taxon>Basidiomycota</taxon>
        <taxon>Pucciniomycotina</taxon>
        <taxon>Pucciniomycetes</taxon>
        <taxon>Pucciniales</taxon>
        <taxon>Pucciniaceae</taxon>
        <taxon>Puccinia</taxon>
    </lineage>
</organism>
<feature type="region of interest" description="Disordered" evidence="3">
    <location>
        <begin position="516"/>
        <end position="537"/>
    </location>
</feature>
<evidence type="ECO:0000256" key="2">
    <source>
        <dbReference type="PROSITE-ProRule" id="PRU00168"/>
    </source>
</evidence>
<dbReference type="GO" id="GO:0005085">
    <property type="term" value="F:guanyl-nucleotide exchange factor activity"/>
    <property type="evidence" value="ECO:0007669"/>
    <property type="project" value="UniProtKB-KW"/>
</dbReference>
<feature type="region of interest" description="Disordered" evidence="3">
    <location>
        <begin position="634"/>
        <end position="660"/>
    </location>
</feature>
<name>A0A5B0QAT6_PUCGR</name>
<feature type="region of interest" description="Disordered" evidence="3">
    <location>
        <begin position="902"/>
        <end position="993"/>
    </location>
</feature>
<feature type="region of interest" description="Disordered" evidence="3">
    <location>
        <begin position="331"/>
        <end position="357"/>
    </location>
</feature>
<dbReference type="Proteomes" id="UP000324748">
    <property type="component" value="Unassembled WGS sequence"/>
</dbReference>
<dbReference type="Gene3D" id="1.20.870.10">
    <property type="entry name" value="Son of sevenless (SoS) protein Chain: S domain 1"/>
    <property type="match status" value="1"/>
</dbReference>
<feature type="region of interest" description="Disordered" evidence="3">
    <location>
        <begin position="220"/>
        <end position="289"/>
    </location>
</feature>
<feature type="region of interest" description="Disordered" evidence="3">
    <location>
        <begin position="1318"/>
        <end position="1361"/>
    </location>
</feature>
<dbReference type="OrthoDB" id="28357at2759"/>
<reference evidence="6 7" key="1">
    <citation type="submission" date="2019-05" db="EMBL/GenBank/DDBJ databases">
        <title>Emergence of the Ug99 lineage of the wheat stem rust pathogen through somatic hybridization.</title>
        <authorList>
            <person name="Li F."/>
            <person name="Upadhyaya N.M."/>
            <person name="Sperschneider J."/>
            <person name="Matny O."/>
            <person name="Nguyen-Phuc H."/>
            <person name="Mago R."/>
            <person name="Raley C."/>
            <person name="Miller M.E."/>
            <person name="Silverstein K.A.T."/>
            <person name="Henningsen E."/>
            <person name="Hirsch C.D."/>
            <person name="Visser B."/>
            <person name="Pretorius Z.A."/>
            <person name="Steffenson B.J."/>
            <person name="Schwessinger B."/>
            <person name="Dodds P.N."/>
            <person name="Figueroa M."/>
        </authorList>
    </citation>
    <scope>NUCLEOTIDE SEQUENCE [LARGE SCALE GENOMIC DNA]</scope>
    <source>
        <strain evidence="6">21-0</strain>
    </source>
</reference>
<feature type="compositionally biased region" description="Low complexity" evidence="3">
    <location>
        <begin position="1821"/>
        <end position="1837"/>
    </location>
</feature>
<feature type="compositionally biased region" description="Low complexity" evidence="3">
    <location>
        <begin position="261"/>
        <end position="274"/>
    </location>
</feature>
<feature type="compositionally biased region" description="Low complexity" evidence="3">
    <location>
        <begin position="99"/>
        <end position="115"/>
    </location>
</feature>
<feature type="region of interest" description="Disordered" evidence="3">
    <location>
        <begin position="58"/>
        <end position="115"/>
    </location>
</feature>
<dbReference type="PROSITE" id="PS50009">
    <property type="entry name" value="RASGEF_CAT"/>
    <property type="match status" value="1"/>
</dbReference>
<dbReference type="InterPro" id="IPR023578">
    <property type="entry name" value="Ras_GEF_dom_sf"/>
</dbReference>
<evidence type="ECO:0000256" key="3">
    <source>
        <dbReference type="SAM" id="MobiDB-lite"/>
    </source>
</evidence>
<feature type="compositionally biased region" description="Low complexity" evidence="3">
    <location>
        <begin position="224"/>
        <end position="244"/>
    </location>
</feature>
<accession>A0A5B0QAT6</accession>
<feature type="region of interest" description="Disordered" evidence="3">
    <location>
        <begin position="129"/>
        <end position="199"/>
    </location>
</feature>
<dbReference type="PROSITE" id="PS50212">
    <property type="entry name" value="RASGEF_NTER"/>
    <property type="match status" value="1"/>
</dbReference>
<dbReference type="InterPro" id="IPR027417">
    <property type="entry name" value="P-loop_NTPase"/>
</dbReference>
<dbReference type="EMBL" id="VSWC01000027">
    <property type="protein sequence ID" value="KAA1110406.1"/>
    <property type="molecule type" value="Genomic_DNA"/>
</dbReference>
<dbReference type="SMART" id="SM00147">
    <property type="entry name" value="RasGEF"/>
    <property type="match status" value="1"/>
</dbReference>
<feature type="region of interest" description="Disordered" evidence="3">
    <location>
        <begin position="1880"/>
        <end position="1904"/>
    </location>
</feature>
<feature type="compositionally biased region" description="Polar residues" evidence="3">
    <location>
        <begin position="279"/>
        <end position="289"/>
    </location>
</feature>
<feature type="compositionally biased region" description="Basic residues" evidence="3">
    <location>
        <begin position="551"/>
        <end position="567"/>
    </location>
</feature>
<feature type="compositionally biased region" description="Polar residues" evidence="3">
    <location>
        <begin position="945"/>
        <end position="956"/>
    </location>
</feature>
<evidence type="ECO:0000313" key="7">
    <source>
        <dbReference type="Proteomes" id="UP000324748"/>
    </source>
</evidence>
<feature type="region of interest" description="Disordered" evidence="3">
    <location>
        <begin position="551"/>
        <end position="581"/>
    </location>
</feature>
<feature type="compositionally biased region" description="Polar residues" evidence="3">
    <location>
        <begin position="1810"/>
        <end position="1820"/>
    </location>
</feature>
<feature type="domain" description="N-terminal Ras-GEF" evidence="5">
    <location>
        <begin position="1161"/>
        <end position="1283"/>
    </location>
</feature>
<feature type="compositionally biased region" description="Low complexity" evidence="3">
    <location>
        <begin position="158"/>
        <end position="180"/>
    </location>
</feature>
<feature type="region of interest" description="Disordered" evidence="3">
    <location>
        <begin position="468"/>
        <end position="494"/>
    </location>
</feature>
<dbReference type="SUPFAM" id="SSF48366">
    <property type="entry name" value="Ras GEF"/>
    <property type="match status" value="1"/>
</dbReference>
<feature type="compositionally biased region" description="Pro residues" evidence="3">
    <location>
        <begin position="1081"/>
        <end position="1092"/>
    </location>
</feature>
<keyword evidence="7" id="KW-1185">Reference proteome</keyword>
<dbReference type="Gene3D" id="1.10.840.10">
    <property type="entry name" value="Ras guanine-nucleotide exchange factors catalytic domain"/>
    <property type="match status" value="1"/>
</dbReference>
<dbReference type="SUPFAM" id="SSF52540">
    <property type="entry name" value="P-loop containing nucleoside triphosphate hydrolases"/>
    <property type="match status" value="1"/>
</dbReference>
<comment type="caution">
    <text evidence="6">The sequence shown here is derived from an EMBL/GenBank/DDBJ whole genome shotgun (WGS) entry which is preliminary data.</text>
</comment>
<evidence type="ECO:0000256" key="1">
    <source>
        <dbReference type="ARBA" id="ARBA00022658"/>
    </source>
</evidence>
<feature type="region of interest" description="Disordered" evidence="3">
    <location>
        <begin position="1051"/>
        <end position="1099"/>
    </location>
</feature>
<feature type="compositionally biased region" description="Low complexity" evidence="3">
    <location>
        <begin position="1779"/>
        <end position="1807"/>
    </location>
</feature>
<dbReference type="PANTHER" id="PTHR23113:SF368">
    <property type="entry name" value="CELL DIVISION CONTROL PROTEIN 25"/>
    <property type="match status" value="1"/>
</dbReference>
<keyword evidence="1 2" id="KW-0344">Guanine-nucleotide releasing factor</keyword>
<dbReference type="CDD" id="cd06224">
    <property type="entry name" value="REM"/>
    <property type="match status" value="1"/>
</dbReference>
<evidence type="ECO:0000259" key="4">
    <source>
        <dbReference type="PROSITE" id="PS50009"/>
    </source>
</evidence>
<feature type="compositionally biased region" description="Low complexity" evidence="3">
    <location>
        <begin position="1318"/>
        <end position="1335"/>
    </location>
</feature>
<feature type="domain" description="Ras-GEF" evidence="4">
    <location>
        <begin position="1478"/>
        <end position="1718"/>
    </location>
</feature>
<feature type="compositionally biased region" description="Low complexity" evidence="3">
    <location>
        <begin position="568"/>
        <end position="579"/>
    </location>
</feature>
<evidence type="ECO:0000313" key="6">
    <source>
        <dbReference type="EMBL" id="KAA1110406.1"/>
    </source>
</evidence>
<evidence type="ECO:0000259" key="5">
    <source>
        <dbReference type="PROSITE" id="PS50212"/>
    </source>
</evidence>
<feature type="compositionally biased region" description="Low complexity" evidence="3">
    <location>
        <begin position="58"/>
        <end position="83"/>
    </location>
</feature>
<feature type="region of interest" description="Disordered" evidence="3">
    <location>
        <begin position="1757"/>
        <end position="1850"/>
    </location>
</feature>
<protein>
    <submittedName>
        <fullName evidence="6">Uncharacterized protein</fullName>
    </submittedName>
</protein>
<dbReference type="Pfam" id="PF00617">
    <property type="entry name" value="RasGEF"/>
    <property type="match status" value="1"/>
</dbReference>
<proteinExistence type="predicted"/>
<dbReference type="InterPro" id="IPR000651">
    <property type="entry name" value="Ras-like_Gua-exchang_fac_N"/>
</dbReference>
<dbReference type="Pfam" id="PF00618">
    <property type="entry name" value="RasGEF_N"/>
    <property type="match status" value="1"/>
</dbReference>
<dbReference type="Gene3D" id="3.40.50.300">
    <property type="entry name" value="P-loop containing nucleotide triphosphate hydrolases"/>
    <property type="match status" value="1"/>
</dbReference>
<gene>
    <name evidence="6" type="ORF">PGT21_020610</name>
</gene>
<feature type="compositionally biased region" description="Pro residues" evidence="3">
    <location>
        <begin position="473"/>
        <end position="490"/>
    </location>
</feature>
<dbReference type="InterPro" id="IPR001895">
    <property type="entry name" value="RASGEF_cat_dom"/>
</dbReference>
<feature type="compositionally biased region" description="Gly residues" evidence="3">
    <location>
        <begin position="932"/>
        <end position="941"/>
    </location>
</feature>
<feature type="compositionally biased region" description="Low complexity" evidence="3">
    <location>
        <begin position="912"/>
        <end position="931"/>
    </location>
</feature>
<feature type="compositionally biased region" description="Low complexity" evidence="3">
    <location>
        <begin position="131"/>
        <end position="150"/>
    </location>
</feature>
<dbReference type="PANTHER" id="PTHR23113">
    <property type="entry name" value="GUANINE NUCLEOTIDE EXCHANGE FACTOR"/>
    <property type="match status" value="1"/>
</dbReference>
<feature type="region of interest" description="Disordered" evidence="3">
    <location>
        <begin position="404"/>
        <end position="435"/>
    </location>
</feature>
<feature type="region of interest" description="Disordered" evidence="3">
    <location>
        <begin position="1116"/>
        <end position="1141"/>
    </location>
</feature>
<dbReference type="GO" id="GO:0007265">
    <property type="term" value="P:Ras protein signal transduction"/>
    <property type="evidence" value="ECO:0007669"/>
    <property type="project" value="TreeGrafter"/>
</dbReference>
<feature type="compositionally biased region" description="Low complexity" evidence="3">
    <location>
        <begin position="413"/>
        <end position="425"/>
    </location>
</feature>
<dbReference type="GO" id="GO:0005886">
    <property type="term" value="C:plasma membrane"/>
    <property type="evidence" value="ECO:0007669"/>
    <property type="project" value="TreeGrafter"/>
</dbReference>
<sequence length="1904" mass="205557">MMSRLPVIPDELLAALARDQPTTEEQTTTTTTTTELQMENKNKETIWNRIGFSSTAQQQQQQQLTIKPTTNITKKTSTKQTQPRQRRTKINEQTNHPYQQQQPTTPTTTSSASTRARASFSFDHYIQTHLSPKSTTTTTPSSSSSTNTDPNKPRSRFIGSEIINGIFSNNNNNSTSKSSPHLPPQQQPLEKLEQPATRTSSINASKHFNISRASVDQIFHTHGPSSSSISTSTTSTSTPSSRRTNNNNQPHSRPAKPLRQPSLDESSLSSSSRPNLPPTTISSDRWSSTAVSVTLEDEIAEDDLLIMENEPPWSNRETFTHELRANRPEEDNLLIPQEHNTPSTPEDPDSTGTTNLTTTTTTQSTLVAAGSPQQNLLGNISRIPLPSKPSIIHHQPIPSTHFVVGDDGPTSLSARHVSIPASSSSHPDRSRSRSQSVINFSHHLVRQHTGSGGLRQQIEARRALLASSSPSFQNPPNPGPDLPPPPPPSSSNPLLVQPAAQTVAAAHTAPISLLSTTDNKLSSSSSSSSSSHGRSLSDTFIRKTRSLIAHPHHQHHLDHSFQHHHASLHSSSPSPLQSANLGKEIPAHPAKEMVLKDLGLESTAHVGTSAHQHLDPRILDHAQLLKLFQSTAQPSSSVTGIPLPSSETSDRPSASLEEELEEEEAELQLIDTPETREALNVKADFVIAVAGPKGVGKSTIISKALRKPVDEQHAVVLYHDPSDNRITSMVSSIVNQATGNKKVLQILEIDQSILNENCIISSNKNSKNKSIKKSSAGKEEGLVWPANLPHLDGVLLCYDATDPLALDHLRPLLHSFWTRGGISLIVLACKSDKEELKNATNPLKAAELVNVYGTGMIQLDGGLEDPGKKMRNSFNWIVKAIKEARGERRSYSSASSTNILGSIYGDEERRGSTSSSSIVASPSPMTTMGMMTLGGGVGGAVTEGQQISAMSGGSTASDEEELHQPVDPASVILSPSGKTAVPSPGRTPRKALPHAPLAAVTPSAKIPSTLAPARLFISSSSPVLPLDPSLHLDDADGDSFSNNALVAMSYEKSTRPDGSFMHGGSTPGSPREDRKPNGELPDPPSEPTPSSPPNNLGVADRAHASSLLNPASLFSEPSIHSKNAPSEDLSRAVDPVKGLSGSGKHAVQKAIAMSQRGVDMDLHFEKQVIIDKFVFATVSGNEPSFVDQFLIIFRRFATPFEVLSALISRFEFVSTHIERDPILGRYAHLKICHVLMSWLEIYPGDFVQPATLTVLKAFNSLMVSVTWLLHYAIEIMPMIKTIGSMADEDVGWALPDSTEDSAVKGVLESIKKLQMSLAPMGSSSSAESRGSVAAESNDEPALPMTPLTTGKSVDYPHSELSPRLENFPSTSFMSTDHVASTAASSPVHSFSPHHRHHLLLKSNEDPQKPGDLLLLQQQQQQQQQQHLHHPLSALDSTENFIAATLPLKSTLTSSSLHSDHKAELKSLLDSSVILLSLPEESIALQITRLEWNIFSKMKPRHLIRYVLAPRDPNNPRKALRDPNSPIAKSTDYLNYLAVWASSMILIHEKLKSRARVLLKLMKVAYELRDMDDFHSLMGVLAGIEAQPVYRLDATFEIVQHMDLQSYRRYLSLKKLMSSQRSFSAYRLARQTASSQCVPYLGTYLQDITAVNEVKDDMKDGKVNLTKMIQIAKSASSVINCNLLAPKIVFDPKISNLIIKIPVLSEDAQYELSYKYKPRLQSSSHHSSHQAGSSSIHAGGSSGGGIMSVLAAAAATAGTTSNGSHSEPTNPKGGSGPLTTSVSSGSLIPGSTSSNNLFSTSSSPSACSANHLGSSTVPLNPTSTTTSSSIISTTTTGHPNHHHHGASSSSAIHSVANVGAATSLVAKKGTRKLKQLLSTAINPNHHPHSSPSNLNLPQQHHQPIH</sequence>
<dbReference type="InterPro" id="IPR036964">
    <property type="entry name" value="RASGEF_cat_dom_sf"/>
</dbReference>
<dbReference type="InterPro" id="IPR008937">
    <property type="entry name" value="Ras-like_GEF"/>
</dbReference>